<feature type="transmembrane region" description="Helical" evidence="6">
    <location>
        <begin position="428"/>
        <end position="446"/>
    </location>
</feature>
<keyword evidence="3" id="KW-0201">Cytochrome c-type biogenesis</keyword>
<feature type="transmembrane region" description="Helical" evidence="6">
    <location>
        <begin position="855"/>
        <end position="888"/>
    </location>
</feature>
<dbReference type="InterPro" id="IPR002541">
    <property type="entry name" value="Cyt_c_assembly"/>
</dbReference>
<dbReference type="GO" id="GO:0017004">
    <property type="term" value="P:cytochrome complex assembly"/>
    <property type="evidence" value="ECO:0007669"/>
    <property type="project" value="UniProtKB-KW"/>
</dbReference>
<feature type="transmembrane region" description="Helical" evidence="6">
    <location>
        <begin position="944"/>
        <end position="961"/>
    </location>
</feature>
<organism evidence="9">
    <name type="scientific">hydrothermal vent metagenome</name>
    <dbReference type="NCBI Taxonomy" id="652676"/>
    <lineage>
        <taxon>unclassified sequences</taxon>
        <taxon>metagenomes</taxon>
        <taxon>ecological metagenomes</taxon>
    </lineage>
</organism>
<sequence>MLKTVLSMRVATALLFIFGVVIGVATFIENDYGTQTARAEIYSARWFEFFLLFFIIVLIYNIIRYKSYKKAKWSIFIFHLSFLIIAIGSALTRYVGYEGIMHIREGQSANSMVSDVKVLQIEATKGEDIALFEKPIFFSSMSKNSIDETLVVGDNEIEIELVDYLPAAEQKLFPDPNGKMVLALKVSTGEKGEDIHLSKGDTYDAGAFVLNFENEKSCIDSKPCFSIIQKQDGLEVKTDFDIETLAMATQEEQNLSKGVNSFEMKKLYRFDSNMIVLRKVYDKASKRYVSDSLKTVNGKPEMATFRVSIGDKSQEISLFPFQGNQGEVKSLNFGDIEVKMSLGAKVIPLPFSIKLNDFQLERYPGSMSPSSYASEVELTDKEKGVDAMPYRIYMNHVLDHRNYRFFQSSYDMDEKGTVLSVNHDPGTLPTYIGYILMIIGMVWNVFAKGSRFQKLLKRTKKLQSASLAILSFMFIALSSPIYSATPTINDKQQKEYIDSIDDKVVDRFSRLTVQGGQGRMKPMDTLARDIITKISGKSSLYGVSPTELVLGMTTNPTYYQKLPMIQISHTRVAKDLGLKKGTKFAKFSDFFDDKMNYKLAQKVTESGRKKATDKNKYDIEIIKIDERLNIAYMVYIGSLIQIFPIPHDANNKWVNPQEAIKKFPPEVSGVIRGIMQHLFSGIEDGRKSGNWKNANQAIDMIGMFQKKFGSKVLISDDMVDMEIKYNELRLFQKLIPLYLVLGVILLIVSFINVLKPSFSLKKSMKFAWIILAIGFGLHVIGMGLRWYIAGHAPWSNSYEALVFISATTIMAGLIFGKKSPFVLTATAILGGVTIAVAHMSFVNPEITNLVAVLKSYWLVIHVAGIISGAGFLGLGSMISLLVLLLFILRSDKRPHIDNSIKELTNIAEMSLIIGLFLYTIGNFLGGVWANESWGRYWGWDSKETWAAVTILIYATVLHLRFTPKLNNLYVFNIASLWAYSSVLMTYFGVNYYLSGMHSYAAGEPVPIPLWVYYGTAGLLVLTLLAYKNRQMK</sequence>
<feature type="transmembrane region" description="Helical" evidence="6">
    <location>
        <begin position="75"/>
        <end position="95"/>
    </location>
</feature>
<evidence type="ECO:0000256" key="1">
    <source>
        <dbReference type="ARBA" id="ARBA00004141"/>
    </source>
</evidence>
<dbReference type="AlphaFoldDB" id="A0A1W1CFS1"/>
<evidence type="ECO:0000259" key="8">
    <source>
        <dbReference type="Pfam" id="PF05140"/>
    </source>
</evidence>
<feature type="transmembrane region" description="Helical" evidence="6">
    <location>
        <begin position="909"/>
        <end position="929"/>
    </location>
</feature>
<dbReference type="Pfam" id="PF01578">
    <property type="entry name" value="Cytochrom_C_asm"/>
    <property type="match status" value="1"/>
</dbReference>
<dbReference type="GO" id="GO:0020037">
    <property type="term" value="F:heme binding"/>
    <property type="evidence" value="ECO:0007669"/>
    <property type="project" value="InterPro"/>
</dbReference>
<dbReference type="PANTHER" id="PTHR30071">
    <property type="entry name" value="HEME EXPORTER PROTEIN C"/>
    <property type="match status" value="1"/>
</dbReference>
<feature type="domain" description="ResB-like" evidence="8">
    <location>
        <begin position="339"/>
        <end position="415"/>
    </location>
</feature>
<feature type="domain" description="Cytochrome c assembly protein" evidence="7">
    <location>
        <begin position="794"/>
        <end position="997"/>
    </location>
</feature>
<dbReference type="InterPro" id="IPR007816">
    <property type="entry name" value="ResB-like_domain"/>
</dbReference>
<keyword evidence="2 6" id="KW-0812">Transmembrane</keyword>
<protein>
    <submittedName>
        <fullName evidence="9">Putative cytochrome C-type biogenesis protein</fullName>
    </submittedName>
</protein>
<feature type="transmembrane region" description="Helical" evidence="6">
    <location>
        <begin position="766"/>
        <end position="788"/>
    </location>
</feature>
<evidence type="ECO:0000256" key="5">
    <source>
        <dbReference type="ARBA" id="ARBA00023136"/>
    </source>
</evidence>
<dbReference type="EMBL" id="FPHE01000135">
    <property type="protein sequence ID" value="SFV64720.1"/>
    <property type="molecule type" value="Genomic_DNA"/>
</dbReference>
<name>A0A1W1CFS1_9ZZZZ</name>
<keyword evidence="4 6" id="KW-1133">Transmembrane helix</keyword>
<feature type="transmembrane region" description="Helical" evidence="6">
    <location>
        <begin position="43"/>
        <end position="63"/>
    </location>
</feature>
<evidence type="ECO:0000256" key="2">
    <source>
        <dbReference type="ARBA" id="ARBA00022692"/>
    </source>
</evidence>
<feature type="transmembrane region" description="Helical" evidence="6">
    <location>
        <begin position="467"/>
        <end position="485"/>
    </location>
</feature>
<evidence type="ECO:0000256" key="3">
    <source>
        <dbReference type="ARBA" id="ARBA00022748"/>
    </source>
</evidence>
<feature type="transmembrane region" description="Helical" evidence="6">
    <location>
        <begin position="735"/>
        <end position="754"/>
    </location>
</feature>
<feature type="transmembrane region" description="Helical" evidence="6">
    <location>
        <begin position="821"/>
        <end position="843"/>
    </location>
</feature>
<dbReference type="GO" id="GO:0005886">
    <property type="term" value="C:plasma membrane"/>
    <property type="evidence" value="ECO:0007669"/>
    <property type="project" value="TreeGrafter"/>
</dbReference>
<reference evidence="9" key="1">
    <citation type="submission" date="2016-10" db="EMBL/GenBank/DDBJ databases">
        <authorList>
            <person name="de Groot N.N."/>
        </authorList>
    </citation>
    <scope>NUCLEOTIDE SEQUENCE</scope>
</reference>
<dbReference type="PANTHER" id="PTHR30071:SF1">
    <property type="entry name" value="CYTOCHROME B_B6 PROTEIN-RELATED"/>
    <property type="match status" value="1"/>
</dbReference>
<accession>A0A1W1CFS1</accession>
<dbReference type="InterPro" id="IPR045062">
    <property type="entry name" value="Cyt_c_biogenesis_CcsA/CcmC"/>
</dbReference>
<keyword evidence="5 6" id="KW-0472">Membrane</keyword>
<evidence type="ECO:0000313" key="9">
    <source>
        <dbReference type="EMBL" id="SFV64720.1"/>
    </source>
</evidence>
<evidence type="ECO:0000259" key="7">
    <source>
        <dbReference type="Pfam" id="PF01578"/>
    </source>
</evidence>
<evidence type="ECO:0000256" key="6">
    <source>
        <dbReference type="SAM" id="Phobius"/>
    </source>
</evidence>
<feature type="transmembrane region" description="Helical" evidence="6">
    <location>
        <begin position="800"/>
        <end position="816"/>
    </location>
</feature>
<gene>
    <name evidence="9" type="ORF">MNB_SV-12-115</name>
</gene>
<feature type="transmembrane region" description="Helical" evidence="6">
    <location>
        <begin position="968"/>
        <end position="989"/>
    </location>
</feature>
<proteinExistence type="predicted"/>
<evidence type="ECO:0000256" key="4">
    <source>
        <dbReference type="ARBA" id="ARBA00022989"/>
    </source>
</evidence>
<comment type="subcellular location">
    <subcellularLocation>
        <location evidence="1">Membrane</location>
        <topology evidence="1">Multi-pass membrane protein</topology>
    </subcellularLocation>
</comment>
<dbReference type="Pfam" id="PF05140">
    <property type="entry name" value="ResB"/>
    <property type="match status" value="1"/>
</dbReference>
<feature type="transmembrane region" description="Helical" evidence="6">
    <location>
        <begin position="1009"/>
        <end position="1026"/>
    </location>
</feature>